<dbReference type="Pfam" id="PF02373">
    <property type="entry name" value="JmjC"/>
    <property type="match status" value="1"/>
</dbReference>
<feature type="region of interest" description="Disordered" evidence="8">
    <location>
        <begin position="872"/>
        <end position="918"/>
    </location>
</feature>
<feature type="region of interest" description="Disordered" evidence="8">
    <location>
        <begin position="815"/>
        <end position="835"/>
    </location>
</feature>
<dbReference type="GO" id="GO:0141052">
    <property type="term" value="F:histone H3 demethylase activity"/>
    <property type="evidence" value="ECO:0007669"/>
    <property type="project" value="UniProtKB-ARBA"/>
</dbReference>
<accession>A0A4U5QNT9</accession>
<evidence type="ECO:0000256" key="1">
    <source>
        <dbReference type="ARBA" id="ARBA00001954"/>
    </source>
</evidence>
<keyword evidence="4" id="KW-0408">Iron</keyword>
<dbReference type="EMBL" id="RCHU01000233">
    <property type="protein sequence ID" value="TKS10475.1"/>
    <property type="molecule type" value="Genomic_DNA"/>
</dbReference>
<dbReference type="GO" id="GO:0016491">
    <property type="term" value="F:oxidoreductase activity"/>
    <property type="evidence" value="ECO:0007669"/>
    <property type="project" value="UniProtKB-KW"/>
</dbReference>
<dbReference type="STRING" id="43335.A0A4U5QNT9"/>
<keyword evidence="7" id="KW-0539">Nucleus</keyword>
<feature type="compositionally biased region" description="Basic and acidic residues" evidence="8">
    <location>
        <begin position="904"/>
        <end position="918"/>
    </location>
</feature>
<evidence type="ECO:0000256" key="3">
    <source>
        <dbReference type="ARBA" id="ARBA00023002"/>
    </source>
</evidence>
<dbReference type="GO" id="GO:0000785">
    <property type="term" value="C:chromatin"/>
    <property type="evidence" value="ECO:0007669"/>
    <property type="project" value="TreeGrafter"/>
</dbReference>
<name>A0A4U5QNT9_POPAL</name>
<dbReference type="InterPro" id="IPR004198">
    <property type="entry name" value="Znf_C5HC2"/>
</dbReference>
<proteinExistence type="predicted"/>
<dbReference type="FunFam" id="2.60.120.650:FF:000016">
    <property type="entry name" value="Lysine-specific demethylase isoform A"/>
    <property type="match status" value="1"/>
</dbReference>
<evidence type="ECO:0000256" key="8">
    <source>
        <dbReference type="SAM" id="MobiDB-lite"/>
    </source>
</evidence>
<keyword evidence="6" id="KW-0804">Transcription</keyword>
<keyword evidence="5" id="KW-0805">Transcription regulation</keyword>
<dbReference type="PROSITE" id="PS51184">
    <property type="entry name" value="JMJC"/>
    <property type="match status" value="1"/>
</dbReference>
<comment type="caution">
    <text evidence="11">The sequence shown here is derived from an EMBL/GenBank/DDBJ whole genome shotgun (WGS) entry which is preliminary data.</text>
</comment>
<reference evidence="11" key="1">
    <citation type="submission" date="2018-10" db="EMBL/GenBank/DDBJ databases">
        <title>Population genomic analysis revealed the cold adaptation of white poplar.</title>
        <authorList>
            <person name="Liu Y.-J."/>
        </authorList>
    </citation>
    <scope>NUCLEOTIDE SEQUENCE [LARGE SCALE GENOMIC DNA]</scope>
    <source>
        <strain evidence="11">PAL-ZL1</strain>
    </source>
</reference>
<dbReference type="GO" id="GO:0046872">
    <property type="term" value="F:metal ion binding"/>
    <property type="evidence" value="ECO:0007669"/>
    <property type="project" value="UniProtKB-KW"/>
</dbReference>
<dbReference type="Gene3D" id="2.60.120.650">
    <property type="entry name" value="Cupin"/>
    <property type="match status" value="1"/>
</dbReference>
<dbReference type="InterPro" id="IPR003349">
    <property type="entry name" value="JmjN"/>
</dbReference>
<dbReference type="GO" id="GO:0005634">
    <property type="term" value="C:nucleus"/>
    <property type="evidence" value="ECO:0007669"/>
    <property type="project" value="TreeGrafter"/>
</dbReference>
<evidence type="ECO:0000256" key="4">
    <source>
        <dbReference type="ARBA" id="ARBA00023004"/>
    </source>
</evidence>
<dbReference type="GO" id="GO:0040029">
    <property type="term" value="P:epigenetic regulation of gene expression"/>
    <property type="evidence" value="ECO:0007669"/>
    <property type="project" value="UniProtKB-ARBA"/>
</dbReference>
<protein>
    <recommendedName>
        <fullName evidence="12">Lysine-specific demethylase JMJ706-like</fullName>
    </recommendedName>
</protein>
<dbReference type="PANTHER" id="PTHR10694:SF33">
    <property type="entry name" value="LYSINE-SPECIFIC DEMETHYLASE 5"/>
    <property type="match status" value="1"/>
</dbReference>
<comment type="cofactor">
    <cofactor evidence="1">
        <name>Fe(2+)</name>
        <dbReference type="ChEBI" id="CHEBI:29033"/>
    </cofactor>
</comment>
<feature type="domain" description="JmjN" evidence="9">
    <location>
        <begin position="213"/>
        <end position="254"/>
    </location>
</feature>
<dbReference type="InterPro" id="IPR003347">
    <property type="entry name" value="JmjC_dom"/>
</dbReference>
<dbReference type="PANTHER" id="PTHR10694">
    <property type="entry name" value="LYSINE-SPECIFIC DEMETHYLASE"/>
    <property type="match status" value="1"/>
</dbReference>
<dbReference type="PROSITE" id="PS51183">
    <property type="entry name" value="JMJN"/>
    <property type="match status" value="1"/>
</dbReference>
<evidence type="ECO:0000256" key="5">
    <source>
        <dbReference type="ARBA" id="ARBA00023015"/>
    </source>
</evidence>
<dbReference type="AlphaFoldDB" id="A0A4U5QNT9"/>
<feature type="domain" description="JmjC" evidence="10">
    <location>
        <begin position="360"/>
        <end position="530"/>
    </location>
</feature>
<keyword evidence="2" id="KW-0479">Metal-binding</keyword>
<sequence>MILRKVGRPKEKSTNGFYFTSGIAVTYFHRSAFVVRLDERFDFLIVHESSLYISTRDNYVFPATFLSLTRIPTINSSVAPSSELSQIASCVFVGYNLIKTEAYSDRPRNEMVEGRVCLSKEARNGLEYLKRKRLQKMKLQSVTETVSIPGMMSRSGGDGLRASASCGVRINGNMESFSRSAGASSGGQDVFSKRKVEKFDTSDLEWTEKIPECPVYCPTKEEFEDPLVYLQKIAPEASRYGICKIISPVSASVPAGIVLMKEKAGFKFTTRVQPLRLAEWDSSDRVTFFMSGRNYTFRDFEKMANKVYARRYCSASCLPATYMEKEFWHEIACGKTETVEYACDVDGSAFSSSPRDPLGNSKWNLKNLSRLPKSILRLLGTAIPGVTDPMLYIGMLFSVFAWHVEDHYLYSINYHHCGASKTWYGIPGHAALKFEKVVREHVYNHDILSTDGEDGAFDVLLGKTTLFPPNILLEHDVPVYKAVQKPGEFIITFPRAYHAGFSHGFNCGEAVNFAIGDWFPLGAVASWRYAQLNRVPLLPHEELLCKEAMLLYTSLELEDSDYSSADLVSHNWIKASFVKLMRFHHRARWSIMKSRACSGLLPNTNGTILCTLCKLDCYVAFLNCSCDLHPVCLRHDFSSLDFSCGTNHTLFLREDISHMEAVAKKFEKEDGILEEIRRQANTGDDLYSYPLSVKFHCVPEDGYFPYCDISFDFNAETPAITRECSQEFSKSTNKYGIENFRPEYSEASISCAASTLCSFGEPVESFSASADNVQADFNAGKLDPERLFEEGLHSKHEYSVSSLSHDDEFLRIQKSNPRGLEVKSSVDEQSDDSDSEIFRVKRRSSLKVEKRVVNDAASSKNSEHQGLKRLKKLQHEGGRFGQTTSSEYFRADESNHGSTSSISDYKEAPESASKERVARGSTIPFSIKFKKLTSKEEMGRQREHHRLDRFQHELGKTMREPPPPIEIGPKRLKVRGPSFLGSESRPRIGALCTDGDSSGSHAGVFGRRTFLLAESRNLIGANFIGSRAFPFSRGSIGPPWGFVTAALFTLMASTRVVCSVVGKLFGHEPSFPVVCLGRSAPFVAQHSQHY</sequence>
<dbReference type="SMART" id="SM00558">
    <property type="entry name" value="JmjC"/>
    <property type="match status" value="1"/>
</dbReference>
<dbReference type="SMART" id="SM00545">
    <property type="entry name" value="JmjN"/>
    <property type="match status" value="1"/>
</dbReference>
<evidence type="ECO:0000256" key="6">
    <source>
        <dbReference type="ARBA" id="ARBA00023163"/>
    </source>
</evidence>
<dbReference type="Pfam" id="PF02375">
    <property type="entry name" value="JmjN"/>
    <property type="match status" value="1"/>
</dbReference>
<organism evidence="11">
    <name type="scientific">Populus alba</name>
    <name type="common">White poplar</name>
    <dbReference type="NCBI Taxonomy" id="43335"/>
    <lineage>
        <taxon>Eukaryota</taxon>
        <taxon>Viridiplantae</taxon>
        <taxon>Streptophyta</taxon>
        <taxon>Embryophyta</taxon>
        <taxon>Tracheophyta</taxon>
        <taxon>Spermatophyta</taxon>
        <taxon>Magnoliopsida</taxon>
        <taxon>eudicotyledons</taxon>
        <taxon>Gunneridae</taxon>
        <taxon>Pentapetalae</taxon>
        <taxon>rosids</taxon>
        <taxon>fabids</taxon>
        <taxon>Malpighiales</taxon>
        <taxon>Salicaceae</taxon>
        <taxon>Saliceae</taxon>
        <taxon>Populus</taxon>
    </lineage>
</organism>
<evidence type="ECO:0000313" key="11">
    <source>
        <dbReference type="EMBL" id="TKS10475.1"/>
    </source>
</evidence>
<evidence type="ECO:0008006" key="12">
    <source>
        <dbReference type="Google" id="ProtNLM"/>
    </source>
</evidence>
<keyword evidence="3" id="KW-0560">Oxidoreductase</keyword>
<evidence type="ECO:0000256" key="2">
    <source>
        <dbReference type="ARBA" id="ARBA00022723"/>
    </source>
</evidence>
<gene>
    <name evidence="11" type="ORF">D5086_0000082850</name>
</gene>
<dbReference type="SUPFAM" id="SSF51197">
    <property type="entry name" value="Clavaminate synthase-like"/>
    <property type="match status" value="1"/>
</dbReference>
<dbReference type="Pfam" id="PF02928">
    <property type="entry name" value="zf-C5HC2"/>
    <property type="match status" value="1"/>
</dbReference>
<evidence type="ECO:0000259" key="9">
    <source>
        <dbReference type="PROSITE" id="PS51183"/>
    </source>
</evidence>
<evidence type="ECO:0000256" key="7">
    <source>
        <dbReference type="ARBA" id="ARBA00023242"/>
    </source>
</evidence>
<evidence type="ECO:0000259" key="10">
    <source>
        <dbReference type="PROSITE" id="PS51184"/>
    </source>
</evidence>